<feature type="transmembrane region" description="Helical" evidence="5">
    <location>
        <begin position="516"/>
        <end position="534"/>
    </location>
</feature>
<dbReference type="Gene3D" id="1.20.1250.20">
    <property type="entry name" value="MFS general substrate transporter like domains"/>
    <property type="match status" value="2"/>
</dbReference>
<feature type="transmembrane region" description="Helical" evidence="5">
    <location>
        <begin position="160"/>
        <end position="181"/>
    </location>
</feature>
<dbReference type="PROSITE" id="PS50850">
    <property type="entry name" value="MFS"/>
    <property type="match status" value="1"/>
</dbReference>
<feature type="transmembrane region" description="Helical" evidence="5">
    <location>
        <begin position="56"/>
        <end position="81"/>
    </location>
</feature>
<keyword evidence="4 5" id="KW-0472">Membrane</keyword>
<comment type="subcellular location">
    <subcellularLocation>
        <location evidence="1">Membrane</location>
        <topology evidence="1">Multi-pass membrane protein</topology>
    </subcellularLocation>
</comment>
<keyword evidence="2 5" id="KW-0812">Transmembrane</keyword>
<feature type="transmembrane region" description="Helical" evidence="5">
    <location>
        <begin position="376"/>
        <end position="398"/>
    </location>
</feature>
<evidence type="ECO:0000256" key="1">
    <source>
        <dbReference type="ARBA" id="ARBA00004141"/>
    </source>
</evidence>
<evidence type="ECO:0000256" key="3">
    <source>
        <dbReference type="ARBA" id="ARBA00022989"/>
    </source>
</evidence>
<reference evidence="7" key="1">
    <citation type="submission" date="2021-06" db="EMBL/GenBank/DDBJ databases">
        <authorList>
            <person name="Kallberg Y."/>
            <person name="Tangrot J."/>
            <person name="Rosling A."/>
        </authorList>
    </citation>
    <scope>NUCLEOTIDE SEQUENCE</scope>
    <source>
        <strain evidence="7">MT106</strain>
    </source>
</reference>
<keyword evidence="3 5" id="KW-1133">Transmembrane helix</keyword>
<dbReference type="Proteomes" id="UP000789831">
    <property type="component" value="Unassembled WGS sequence"/>
</dbReference>
<feature type="transmembrane region" description="Helical" evidence="5">
    <location>
        <begin position="471"/>
        <end position="490"/>
    </location>
</feature>
<dbReference type="PROSITE" id="PS00216">
    <property type="entry name" value="SUGAR_TRANSPORT_1"/>
    <property type="match status" value="1"/>
</dbReference>
<dbReference type="InterPro" id="IPR005828">
    <property type="entry name" value="MFS_sugar_transport-like"/>
</dbReference>
<comment type="caution">
    <text evidence="7">The sequence shown here is derived from an EMBL/GenBank/DDBJ whole genome shotgun (WGS) entry which is preliminary data.</text>
</comment>
<evidence type="ECO:0000256" key="2">
    <source>
        <dbReference type="ARBA" id="ARBA00022692"/>
    </source>
</evidence>
<dbReference type="Pfam" id="PF00083">
    <property type="entry name" value="Sugar_tr"/>
    <property type="match status" value="2"/>
</dbReference>
<dbReference type="PANTHER" id="PTHR24064">
    <property type="entry name" value="SOLUTE CARRIER FAMILY 22 MEMBER"/>
    <property type="match status" value="1"/>
</dbReference>
<proteinExistence type="predicted"/>
<dbReference type="EMBL" id="CAJVPL010000169">
    <property type="protein sequence ID" value="CAG8458985.1"/>
    <property type="molecule type" value="Genomic_DNA"/>
</dbReference>
<name>A0A9N8VQS5_9GLOM</name>
<feature type="transmembrane region" description="Helical" evidence="5">
    <location>
        <begin position="405"/>
        <end position="425"/>
    </location>
</feature>
<dbReference type="GO" id="GO:0022857">
    <property type="term" value="F:transmembrane transporter activity"/>
    <property type="evidence" value="ECO:0007669"/>
    <property type="project" value="InterPro"/>
</dbReference>
<evidence type="ECO:0000256" key="4">
    <source>
        <dbReference type="ARBA" id="ARBA00023136"/>
    </source>
</evidence>
<evidence type="ECO:0000256" key="5">
    <source>
        <dbReference type="SAM" id="Phobius"/>
    </source>
</evidence>
<feature type="transmembrane region" description="Helical" evidence="5">
    <location>
        <begin position="133"/>
        <end position="154"/>
    </location>
</feature>
<feature type="transmembrane region" description="Helical" evidence="5">
    <location>
        <begin position="193"/>
        <end position="215"/>
    </location>
</feature>
<feature type="transmembrane region" description="Helical" evidence="5">
    <location>
        <begin position="101"/>
        <end position="121"/>
    </location>
</feature>
<evidence type="ECO:0000313" key="8">
    <source>
        <dbReference type="Proteomes" id="UP000789831"/>
    </source>
</evidence>
<dbReference type="InterPro" id="IPR005829">
    <property type="entry name" value="Sugar_transporter_CS"/>
</dbReference>
<dbReference type="OrthoDB" id="433512at2759"/>
<protein>
    <submittedName>
        <fullName evidence="7">4453_t:CDS:1</fullName>
    </submittedName>
</protein>
<accession>A0A9N8VQS5</accession>
<dbReference type="CDD" id="cd17364">
    <property type="entry name" value="MFS_PhT"/>
    <property type="match status" value="1"/>
</dbReference>
<feature type="domain" description="Major facilitator superfamily (MFS) profile" evidence="6">
    <location>
        <begin position="60"/>
        <end position="538"/>
    </location>
</feature>
<organism evidence="7 8">
    <name type="scientific">Ambispora gerdemannii</name>
    <dbReference type="NCBI Taxonomy" id="144530"/>
    <lineage>
        <taxon>Eukaryota</taxon>
        <taxon>Fungi</taxon>
        <taxon>Fungi incertae sedis</taxon>
        <taxon>Mucoromycota</taxon>
        <taxon>Glomeromycotina</taxon>
        <taxon>Glomeromycetes</taxon>
        <taxon>Archaeosporales</taxon>
        <taxon>Ambisporaceae</taxon>
        <taxon>Ambispora</taxon>
    </lineage>
</organism>
<keyword evidence="8" id="KW-1185">Reference proteome</keyword>
<dbReference type="PROSITE" id="PS00217">
    <property type="entry name" value="SUGAR_TRANSPORT_2"/>
    <property type="match status" value="1"/>
</dbReference>
<gene>
    <name evidence="7" type="ORF">AGERDE_LOCUS2150</name>
</gene>
<dbReference type="GO" id="GO:0016020">
    <property type="term" value="C:membrane"/>
    <property type="evidence" value="ECO:0007669"/>
    <property type="project" value="UniProtKB-SubCell"/>
</dbReference>
<evidence type="ECO:0000259" key="6">
    <source>
        <dbReference type="PROSITE" id="PS50850"/>
    </source>
</evidence>
<feature type="transmembrane region" description="Helical" evidence="5">
    <location>
        <begin position="431"/>
        <end position="450"/>
    </location>
</feature>
<dbReference type="InterPro" id="IPR020846">
    <property type="entry name" value="MFS_dom"/>
</dbReference>
<feature type="transmembrane region" description="Helical" evidence="5">
    <location>
        <begin position="235"/>
        <end position="256"/>
    </location>
</feature>
<feature type="transmembrane region" description="Helical" evidence="5">
    <location>
        <begin position="320"/>
        <end position="340"/>
    </location>
</feature>
<dbReference type="AlphaFoldDB" id="A0A9N8VQS5"/>
<sequence length="555" mass="62179">MSIDRDDDEKSIRNVSVPASVIANHEARVEMHEIEELNRLRQVSLKRLDSAKFGWFQVRACFVSGAGFFTDAYDLFAINLVAEMLGYVYEKDGILPDNIEIGLKISAAIGTFVGQLVFGILADIVGRKKMYGVELWLIIFATLCTSLSGGGPYLNIYGMIIFWRVIVGLGVGGDYPLSAIITSEFAATKYRGAMMATVFAMQGFGILASIIVAVITLAAAKNDIYEHKNIDGIDYVWRIVLGLGTVPGIIALYFRLTIPETPRYRMEVEQDIREAENDINDVLEHGRYTRGPRNEVIRRTELPPNWWKDLRLYLSVRKNAMILLGTCGAWFCIDVAYYGIGLNNKIFIQRALKYKSLPGFEKIRESDAWTPLFHDAVGNLVITCLGTIPGYWCSVLFIDRWGRKPIQFMGFAALTVIFIVFGATFHKIKDTSIFLFGAIFILAQFFSNFGPNTTTFVVPGEVFPTRYRSTCYGISAAVGKLGAILAQVAFHKMKNIGGKENDGAEYTEEAEFVDKLLFGCAVFMLFGFFFTFLIPETKRRTLEELSNDNTSNVQT</sequence>
<evidence type="ECO:0000313" key="7">
    <source>
        <dbReference type="EMBL" id="CAG8458985.1"/>
    </source>
</evidence>
<dbReference type="SUPFAM" id="SSF103473">
    <property type="entry name" value="MFS general substrate transporter"/>
    <property type="match status" value="1"/>
</dbReference>
<dbReference type="InterPro" id="IPR036259">
    <property type="entry name" value="MFS_trans_sf"/>
</dbReference>